<accession>A0A6N1NHE2</accession>
<dbReference type="KEGG" id="vg:80517887"/>
<dbReference type="GeneID" id="80517887"/>
<dbReference type="RefSeq" id="YP_010781196.1">
    <property type="nucleotide sequence ID" value="NC_075038.1"/>
</dbReference>
<name>A0A6N1NHE2_9VIRU</name>
<reference evidence="1" key="2">
    <citation type="journal article" date="2018" name="Nat. Commun.">
        <title>Tailed giant Tupanvirus possesses the most complete translational apparatus of the known virosphere.</title>
        <authorList>
            <person name="Abrahao J."/>
            <person name="Silva L."/>
            <person name="Silva L.S."/>
            <person name="Khalil J.Y.B."/>
            <person name="Rodrigues R."/>
            <person name="Arantes T."/>
            <person name="Assis F."/>
            <person name="Boratto P."/>
            <person name="Andrade M."/>
            <person name="Kroon E.G."/>
            <person name="Ribeiro B."/>
            <person name="Bergier I."/>
            <person name="Seligmann H."/>
            <person name="Ghigo E."/>
            <person name="Colson P."/>
            <person name="Levasseur A."/>
            <person name="Kroemer G."/>
            <person name="Raoult D."/>
            <person name="La Scola B."/>
        </authorList>
    </citation>
    <scope>NUCLEOTIDE SEQUENCE [LARGE SCALE GENOMIC DNA]</scope>
    <source>
        <strain evidence="1">Deep ocean</strain>
    </source>
</reference>
<sequence length="123" mass="14240">MQNAIIFDQNTDVNFTSLRDYLEHPYSFEEAVARLYALAGWNIFDLCDQYKTTFEVCGTFNGEVFTLYDYKEDNKIHIGGRESLDTIGLQKVLLELMDNATPKEYTASYHYGSEGGYSWYNPQ</sequence>
<dbReference type="EMBL" id="MF405918">
    <property type="protein sequence ID" value="QKU34559.1"/>
    <property type="molecule type" value="Genomic_DNA"/>
</dbReference>
<protein>
    <submittedName>
        <fullName evidence="1">Putative ORFan</fullName>
    </submittedName>
</protein>
<proteinExistence type="predicted"/>
<evidence type="ECO:0000313" key="1">
    <source>
        <dbReference type="EMBL" id="QKU34559.1"/>
    </source>
</evidence>
<reference evidence="1" key="1">
    <citation type="submission" date="2017-06" db="EMBL/GenBank/DDBJ databases">
        <authorList>
            <person name="Assis F.L."/>
            <person name="Abrahao J.S."/>
            <person name="Silva L."/>
            <person name="Khalil J.B."/>
            <person name="Rodrigues R."/>
            <person name="Silva L.S."/>
            <person name="Boratto P."/>
            <person name="Andrade M."/>
            <person name="Kroon E.G."/>
            <person name="Ribeiro B."/>
            <person name="Bergier I."/>
            <person name="Seligmann H."/>
            <person name="Ghigo E."/>
            <person name="Colson P."/>
            <person name="Levasseur A."/>
            <person name="Raoult D."/>
            <person name="Scola B.L."/>
        </authorList>
    </citation>
    <scope>NUCLEOTIDE SEQUENCE</scope>
    <source>
        <strain evidence="1">Deep ocean</strain>
    </source>
</reference>
<organism evidence="1">
    <name type="scientific">Tupanvirus deep ocean</name>
    <dbReference type="NCBI Taxonomy" id="2126984"/>
    <lineage>
        <taxon>Viruses</taxon>
        <taxon>Varidnaviria</taxon>
        <taxon>Bamfordvirae</taxon>
        <taxon>Nucleocytoviricota</taxon>
        <taxon>Megaviricetes</taxon>
        <taxon>Imitervirales</taxon>
        <taxon>Mimiviridae</taxon>
        <taxon>Megamimivirinae</taxon>
        <taxon>Tupanvirus</taxon>
        <taxon>Tupanvirus altamarinense</taxon>
    </lineage>
</organism>